<evidence type="ECO:0008006" key="5">
    <source>
        <dbReference type="Google" id="ProtNLM"/>
    </source>
</evidence>
<proteinExistence type="predicted"/>
<organism evidence="3 4">
    <name type="scientific">Pyxidicoccus parkwayensis</name>
    <dbReference type="NCBI Taxonomy" id="2813578"/>
    <lineage>
        <taxon>Bacteria</taxon>
        <taxon>Pseudomonadati</taxon>
        <taxon>Myxococcota</taxon>
        <taxon>Myxococcia</taxon>
        <taxon>Myxococcales</taxon>
        <taxon>Cystobacterineae</taxon>
        <taxon>Myxococcaceae</taxon>
        <taxon>Pyxidicoccus</taxon>
    </lineage>
</organism>
<evidence type="ECO:0000313" key="4">
    <source>
        <dbReference type="Proteomes" id="UP000662747"/>
    </source>
</evidence>
<evidence type="ECO:0000313" key="3">
    <source>
        <dbReference type="EMBL" id="QSQ22829.1"/>
    </source>
</evidence>
<dbReference type="PROSITE" id="PS51257">
    <property type="entry name" value="PROKAR_LIPOPROTEIN"/>
    <property type="match status" value="1"/>
</dbReference>
<dbReference type="EMBL" id="CP071090">
    <property type="protein sequence ID" value="QSQ22829.1"/>
    <property type="molecule type" value="Genomic_DNA"/>
</dbReference>
<evidence type="ECO:0000256" key="1">
    <source>
        <dbReference type="SAM" id="MobiDB-lite"/>
    </source>
</evidence>
<dbReference type="Proteomes" id="UP000662747">
    <property type="component" value="Chromosome"/>
</dbReference>
<dbReference type="RefSeq" id="WP_206724405.1">
    <property type="nucleotide sequence ID" value="NZ_CP071090.1"/>
</dbReference>
<accession>A0ABX7NVD4</accession>
<reference evidence="3 4" key="1">
    <citation type="submission" date="2021-02" db="EMBL/GenBank/DDBJ databases">
        <title>De Novo genome assembly of isolated myxobacteria.</title>
        <authorList>
            <person name="Stevens D.C."/>
        </authorList>
    </citation>
    <scope>NUCLEOTIDE SEQUENCE [LARGE SCALE GENOMIC DNA]</scope>
    <source>
        <strain evidence="4">SCPEA02</strain>
    </source>
</reference>
<keyword evidence="4" id="KW-1185">Reference proteome</keyword>
<gene>
    <name evidence="3" type="ORF">JY651_48360</name>
</gene>
<name>A0ABX7NVD4_9BACT</name>
<sequence>MQRHKRFAWTWAAAGMVAVAGLLGACDPEESSGNKPDSGTQQQTDSGTQQQTDSGTQQQTDSGTQQQADSGTQEQQDSGTQQQTDSGTQQQSDAGTQQCPVPDAGPTVFTPLKVDGTWAASGYMGDGEHNLIQDSNECAATRPGAGLGDCHKFTWTPGGAGWGGVWWQYPEGNWGTNPGFEIPEGASVLSFYAWGAAGDEKVTFLVGMGPTADGFELKSPEVTLTTEPKQYTIDVSRVRYRKVVGGFGWVAGGRSSPLVLFIDDIQWR</sequence>
<protein>
    <recommendedName>
        <fullName evidence="5">Lipoprotein</fullName>
    </recommendedName>
</protein>
<feature type="signal peptide" evidence="2">
    <location>
        <begin position="1"/>
        <end position="25"/>
    </location>
</feature>
<feature type="chain" id="PRO_5045265774" description="Lipoprotein" evidence="2">
    <location>
        <begin position="26"/>
        <end position="268"/>
    </location>
</feature>
<evidence type="ECO:0000256" key="2">
    <source>
        <dbReference type="SAM" id="SignalP"/>
    </source>
</evidence>
<feature type="region of interest" description="Disordered" evidence="1">
    <location>
        <begin position="25"/>
        <end position="110"/>
    </location>
</feature>
<feature type="compositionally biased region" description="Low complexity" evidence="1">
    <location>
        <begin position="37"/>
        <end position="93"/>
    </location>
</feature>
<keyword evidence="2" id="KW-0732">Signal</keyword>